<evidence type="ECO:0000313" key="5">
    <source>
        <dbReference type="Proteomes" id="UP000294844"/>
    </source>
</evidence>
<dbReference type="EMBL" id="PECM01000005">
    <property type="protein sequence ID" value="TEA07356.1"/>
    <property type="molecule type" value="Genomic_DNA"/>
</dbReference>
<sequence>MSGFTPIHPGEILATEFLDPLGITPYALAKAMRVPQTRIGEILKGRRAVTVETALRLSRALGTSEMFWVNLQARYDAETVKDAEHDDLDRIPVLA</sequence>
<evidence type="ECO:0000313" key="3">
    <source>
        <dbReference type="EMBL" id="TDZ92126.1"/>
    </source>
</evidence>
<dbReference type="RefSeq" id="WP_134148778.1">
    <property type="nucleotide sequence ID" value="NZ_PECK01000008.1"/>
</dbReference>
<dbReference type="PANTHER" id="PTHR36924">
    <property type="entry name" value="ANTITOXIN HIGA-1"/>
    <property type="match status" value="1"/>
</dbReference>
<dbReference type="Pfam" id="PF01381">
    <property type="entry name" value="HTH_3"/>
    <property type="match status" value="1"/>
</dbReference>
<dbReference type="InterPro" id="IPR013430">
    <property type="entry name" value="Toxin_antidote_HigA"/>
</dbReference>
<organism evidence="3 6">
    <name type="scientific">Mycobacteroides salmoniphilum</name>
    <dbReference type="NCBI Taxonomy" id="404941"/>
    <lineage>
        <taxon>Bacteria</taxon>
        <taxon>Bacillati</taxon>
        <taxon>Actinomycetota</taxon>
        <taxon>Actinomycetes</taxon>
        <taxon>Mycobacteriales</taxon>
        <taxon>Mycobacteriaceae</taxon>
        <taxon>Mycobacteroides</taxon>
    </lineage>
</organism>
<reference evidence="5 6" key="1">
    <citation type="journal article" date="2019" name="Sci. Rep.">
        <title>Extended insight into the Mycobacterium chelonae-abscessus complex through whole genome sequencing of Mycobacterium salmoniphilum outbreak and Mycobacterium salmoniphilum-like strains.</title>
        <authorList>
            <person name="Behra P.R.K."/>
            <person name="Das S."/>
            <person name="Pettersson B.M.F."/>
            <person name="Shirreff L."/>
            <person name="DuCote T."/>
            <person name="Jacobsson K.G."/>
            <person name="Ennis D.G."/>
            <person name="Kirsebom L.A."/>
        </authorList>
    </citation>
    <scope>NUCLEOTIDE SEQUENCE [LARGE SCALE GENOMIC DNA]</scope>
    <source>
        <strain evidence="4 5">CCUG 60883</strain>
        <strain evidence="3 6">CCUG 60885</strain>
    </source>
</reference>
<dbReference type="Proteomes" id="UP000295685">
    <property type="component" value="Unassembled WGS sequence"/>
</dbReference>
<protein>
    <submittedName>
        <fullName evidence="3">Antitoxin HigA-1</fullName>
    </submittedName>
</protein>
<evidence type="ECO:0000313" key="6">
    <source>
        <dbReference type="Proteomes" id="UP000295685"/>
    </source>
</evidence>
<dbReference type="SUPFAM" id="SSF47413">
    <property type="entry name" value="lambda repressor-like DNA-binding domains"/>
    <property type="match status" value="1"/>
</dbReference>
<dbReference type="SMART" id="SM00530">
    <property type="entry name" value="HTH_XRE"/>
    <property type="match status" value="1"/>
</dbReference>
<dbReference type="CDD" id="cd00093">
    <property type="entry name" value="HTH_XRE"/>
    <property type="match status" value="1"/>
</dbReference>
<dbReference type="InterPro" id="IPR010982">
    <property type="entry name" value="Lambda_DNA-bd_dom_sf"/>
</dbReference>
<evidence type="ECO:0000259" key="2">
    <source>
        <dbReference type="PROSITE" id="PS50943"/>
    </source>
</evidence>
<evidence type="ECO:0000313" key="4">
    <source>
        <dbReference type="EMBL" id="TEA07356.1"/>
    </source>
</evidence>
<dbReference type="Gene3D" id="1.10.260.40">
    <property type="entry name" value="lambda repressor-like DNA-binding domains"/>
    <property type="match status" value="1"/>
</dbReference>
<dbReference type="InterPro" id="IPR001387">
    <property type="entry name" value="Cro/C1-type_HTH"/>
</dbReference>
<dbReference type="PANTHER" id="PTHR36924:SF1">
    <property type="entry name" value="ANTITOXIN HIGA-1"/>
    <property type="match status" value="1"/>
</dbReference>
<dbReference type="NCBIfam" id="TIGR02607">
    <property type="entry name" value="antidote_HigA"/>
    <property type="match status" value="1"/>
</dbReference>
<dbReference type="AlphaFoldDB" id="A0A4R8SC06"/>
<dbReference type="Proteomes" id="UP000294844">
    <property type="component" value="Unassembled WGS sequence"/>
</dbReference>
<name>A0A4R8SC06_9MYCO</name>
<proteinExistence type="predicted"/>
<dbReference type="GO" id="GO:0003677">
    <property type="term" value="F:DNA binding"/>
    <property type="evidence" value="ECO:0007669"/>
    <property type="project" value="UniProtKB-KW"/>
</dbReference>
<accession>A0A4R8SC06</accession>
<dbReference type="EMBL" id="PECK01000008">
    <property type="protein sequence ID" value="TDZ92126.1"/>
    <property type="molecule type" value="Genomic_DNA"/>
</dbReference>
<evidence type="ECO:0000256" key="1">
    <source>
        <dbReference type="ARBA" id="ARBA00023125"/>
    </source>
</evidence>
<comment type="caution">
    <text evidence="3">The sequence shown here is derived from an EMBL/GenBank/DDBJ whole genome shotgun (WGS) entry which is preliminary data.</text>
</comment>
<keyword evidence="1" id="KW-0238">DNA-binding</keyword>
<keyword evidence="5" id="KW-1185">Reference proteome</keyword>
<gene>
    <name evidence="3" type="primary">higA-1</name>
    <name evidence="4" type="ORF">CCUG60883_01389</name>
    <name evidence="3" type="ORF">CCUG60885_04240</name>
</gene>
<dbReference type="OrthoDB" id="3174593at2"/>
<dbReference type="PROSITE" id="PS50943">
    <property type="entry name" value="HTH_CROC1"/>
    <property type="match status" value="1"/>
</dbReference>
<feature type="domain" description="HTH cro/C1-type" evidence="2">
    <location>
        <begin position="21"/>
        <end position="68"/>
    </location>
</feature>